<dbReference type="GO" id="GO:0006631">
    <property type="term" value="P:fatty acid metabolic process"/>
    <property type="evidence" value="ECO:0007669"/>
    <property type="project" value="TreeGrafter"/>
</dbReference>
<dbReference type="KEGG" id="dci:103522604"/>
<name>A0A1S3DQI8_DIACI</name>
<protein>
    <submittedName>
        <fullName evidence="5">Acyl-CoA synthetase family member 2, mitochondrial-like</fullName>
    </submittedName>
</protein>
<dbReference type="Pfam" id="PF13193">
    <property type="entry name" value="AMP-binding_C"/>
    <property type="match status" value="1"/>
</dbReference>
<dbReference type="InterPro" id="IPR045851">
    <property type="entry name" value="AMP-bd_C_sf"/>
</dbReference>
<dbReference type="STRING" id="121845.A0A1S3DQI8"/>
<sequence>MLGYWEDEQKTKETIGPDRWLRTGDQFVLREDGYGQVVGRIKDMIIRGGENIYPKEIEEFIQTHPNVLEAYAYGVPDERMGEEVGISIKLKENAKLNA</sequence>
<dbReference type="RefSeq" id="XP_008485926.2">
    <property type="nucleotide sequence ID" value="XM_008487704.2"/>
</dbReference>
<accession>A0A1S3DQI8</accession>
<dbReference type="InterPro" id="IPR042099">
    <property type="entry name" value="ANL_N_sf"/>
</dbReference>
<dbReference type="AlphaFoldDB" id="A0A1S3DQI8"/>
<reference evidence="5" key="1">
    <citation type="submission" date="2025-08" db="UniProtKB">
        <authorList>
            <consortium name="RefSeq"/>
        </authorList>
    </citation>
    <scope>IDENTIFICATION</scope>
</reference>
<dbReference type="PANTHER" id="PTHR43201:SF5">
    <property type="entry name" value="MEDIUM-CHAIN ACYL-COA LIGASE ACSF2, MITOCHONDRIAL"/>
    <property type="match status" value="1"/>
</dbReference>
<dbReference type="Gene3D" id="3.30.300.30">
    <property type="match status" value="1"/>
</dbReference>
<evidence type="ECO:0000256" key="1">
    <source>
        <dbReference type="ARBA" id="ARBA00006432"/>
    </source>
</evidence>
<proteinExistence type="inferred from homology"/>
<evidence type="ECO:0000259" key="3">
    <source>
        <dbReference type="Pfam" id="PF13193"/>
    </source>
</evidence>
<evidence type="ECO:0000256" key="2">
    <source>
        <dbReference type="ARBA" id="ARBA00022598"/>
    </source>
</evidence>
<comment type="similarity">
    <text evidence="1">Belongs to the ATP-dependent AMP-binding enzyme family.</text>
</comment>
<dbReference type="GeneID" id="103522604"/>
<dbReference type="SUPFAM" id="SSF56801">
    <property type="entry name" value="Acetyl-CoA synthetase-like"/>
    <property type="match status" value="1"/>
</dbReference>
<dbReference type="Gene3D" id="3.40.50.12780">
    <property type="entry name" value="N-terminal domain of ligase-like"/>
    <property type="match status" value="1"/>
</dbReference>
<dbReference type="InterPro" id="IPR025110">
    <property type="entry name" value="AMP-bd_C"/>
</dbReference>
<keyword evidence="4" id="KW-1185">Reference proteome</keyword>
<dbReference type="PANTHER" id="PTHR43201">
    <property type="entry name" value="ACYL-COA SYNTHETASE"/>
    <property type="match status" value="1"/>
</dbReference>
<evidence type="ECO:0000313" key="5">
    <source>
        <dbReference type="RefSeq" id="XP_008485926.2"/>
    </source>
</evidence>
<feature type="domain" description="AMP-binding enzyme C-terminal" evidence="3">
    <location>
        <begin position="56"/>
        <end position="93"/>
    </location>
</feature>
<evidence type="ECO:0000313" key="4">
    <source>
        <dbReference type="Proteomes" id="UP000079169"/>
    </source>
</evidence>
<organism evidence="4 5">
    <name type="scientific">Diaphorina citri</name>
    <name type="common">Asian citrus psyllid</name>
    <dbReference type="NCBI Taxonomy" id="121845"/>
    <lineage>
        <taxon>Eukaryota</taxon>
        <taxon>Metazoa</taxon>
        <taxon>Ecdysozoa</taxon>
        <taxon>Arthropoda</taxon>
        <taxon>Hexapoda</taxon>
        <taxon>Insecta</taxon>
        <taxon>Pterygota</taxon>
        <taxon>Neoptera</taxon>
        <taxon>Paraneoptera</taxon>
        <taxon>Hemiptera</taxon>
        <taxon>Sternorrhyncha</taxon>
        <taxon>Psylloidea</taxon>
        <taxon>Psyllidae</taxon>
        <taxon>Diaphorininae</taxon>
        <taxon>Diaphorina</taxon>
    </lineage>
</organism>
<gene>
    <name evidence="5" type="primary">LOC103522604</name>
</gene>
<keyword evidence="2" id="KW-0436">Ligase</keyword>
<dbReference type="PaxDb" id="121845-A0A1S3DQI8"/>
<dbReference type="Proteomes" id="UP000079169">
    <property type="component" value="Unplaced"/>
</dbReference>
<dbReference type="GO" id="GO:0031956">
    <property type="term" value="F:medium-chain fatty acid-CoA ligase activity"/>
    <property type="evidence" value="ECO:0007669"/>
    <property type="project" value="TreeGrafter"/>
</dbReference>